<dbReference type="EMBL" id="OX465085">
    <property type="protein sequence ID" value="CAI9304538.1"/>
    <property type="molecule type" value="Genomic_DNA"/>
</dbReference>
<dbReference type="AlphaFoldDB" id="A0AA36A4Y3"/>
<proteinExistence type="predicted"/>
<accession>A0AA36A4Y3</accession>
<evidence type="ECO:0000313" key="1">
    <source>
        <dbReference type="EMBL" id="CAI9304538.1"/>
    </source>
</evidence>
<evidence type="ECO:0000313" key="2">
    <source>
        <dbReference type="Proteomes" id="UP001177003"/>
    </source>
</evidence>
<gene>
    <name evidence="1" type="ORF">LSALG_LOCUS42907</name>
</gene>
<protein>
    <submittedName>
        <fullName evidence="1">Uncharacterized protein</fullName>
    </submittedName>
</protein>
<sequence>MVEFLATVSFRRKIGALKNINFTFYLGGERQELSLAELMMRTKIYLPAEVHTDSYLEFITGSIRTTEVFKDDTYWLTFANGTYNKGITQESEIWLLLHRLLHMLITDTINQRWSNLILLSQSQMVVLWLQDLIREESSQLDVVLLCEHPSGWVLVHFTS</sequence>
<reference evidence="1" key="1">
    <citation type="submission" date="2023-04" db="EMBL/GenBank/DDBJ databases">
        <authorList>
            <person name="Vijverberg K."/>
            <person name="Xiong W."/>
            <person name="Schranz E."/>
        </authorList>
    </citation>
    <scope>NUCLEOTIDE SEQUENCE</scope>
</reference>
<name>A0AA36A4Y3_LACSI</name>
<dbReference type="Proteomes" id="UP001177003">
    <property type="component" value="Chromosome 9"/>
</dbReference>
<organism evidence="1 2">
    <name type="scientific">Lactuca saligna</name>
    <name type="common">Willowleaf lettuce</name>
    <dbReference type="NCBI Taxonomy" id="75948"/>
    <lineage>
        <taxon>Eukaryota</taxon>
        <taxon>Viridiplantae</taxon>
        <taxon>Streptophyta</taxon>
        <taxon>Embryophyta</taxon>
        <taxon>Tracheophyta</taxon>
        <taxon>Spermatophyta</taxon>
        <taxon>Magnoliopsida</taxon>
        <taxon>eudicotyledons</taxon>
        <taxon>Gunneridae</taxon>
        <taxon>Pentapetalae</taxon>
        <taxon>asterids</taxon>
        <taxon>campanulids</taxon>
        <taxon>Asterales</taxon>
        <taxon>Asteraceae</taxon>
        <taxon>Cichorioideae</taxon>
        <taxon>Cichorieae</taxon>
        <taxon>Lactucinae</taxon>
        <taxon>Lactuca</taxon>
    </lineage>
</organism>
<keyword evidence="2" id="KW-1185">Reference proteome</keyword>